<keyword evidence="6" id="KW-1185">Reference proteome</keyword>
<dbReference type="Gene3D" id="2.40.155.10">
    <property type="entry name" value="Green fluorescent protein"/>
    <property type="match status" value="2"/>
</dbReference>
<evidence type="ECO:0000256" key="4">
    <source>
        <dbReference type="ARBA" id="ARBA00023262"/>
    </source>
</evidence>
<evidence type="ECO:0008006" key="7">
    <source>
        <dbReference type="Google" id="ProtNLM"/>
    </source>
</evidence>
<dbReference type="Gene3D" id="3.30.1300.40">
    <property type="match status" value="1"/>
</dbReference>
<protein>
    <recommendedName>
        <fullName evidence="7">Fluorescent protein</fullName>
    </recommendedName>
</protein>
<feature type="non-terminal residue" evidence="5">
    <location>
        <position position="1"/>
    </location>
</feature>
<name>A0ABN8PDP8_9CNID</name>
<dbReference type="InterPro" id="IPR009017">
    <property type="entry name" value="GFP"/>
</dbReference>
<evidence type="ECO:0000256" key="1">
    <source>
        <dbReference type="ARBA" id="ARBA00008949"/>
    </source>
</evidence>
<keyword evidence="2" id="KW-0157">Chromophore</keyword>
<dbReference type="InterPro" id="IPR011584">
    <property type="entry name" value="GFP-related"/>
</dbReference>
<reference evidence="5 6" key="1">
    <citation type="submission" date="2022-05" db="EMBL/GenBank/DDBJ databases">
        <authorList>
            <consortium name="Genoscope - CEA"/>
            <person name="William W."/>
        </authorList>
    </citation>
    <scope>NUCLEOTIDE SEQUENCE [LARGE SCALE GENOMIC DNA]</scope>
</reference>
<dbReference type="Proteomes" id="UP001159405">
    <property type="component" value="Unassembled WGS sequence"/>
</dbReference>
<keyword evidence="4" id="KW-0599">Photoprotein</keyword>
<dbReference type="SUPFAM" id="SSF54511">
    <property type="entry name" value="GFP-like"/>
    <property type="match status" value="2"/>
</dbReference>
<evidence type="ECO:0000313" key="6">
    <source>
        <dbReference type="Proteomes" id="UP001159405"/>
    </source>
</evidence>
<comment type="caution">
    <text evidence="5">The sequence shown here is derived from an EMBL/GenBank/DDBJ whole genome shotgun (WGS) entry which is preliminary data.</text>
</comment>
<evidence type="ECO:0000313" key="5">
    <source>
        <dbReference type="EMBL" id="CAH3141221.1"/>
    </source>
</evidence>
<sequence>IPQTITSVKRDMKIKLTMNGNVNGHEFTIEGNGKGTPYDGTQTINLKVTSGGPLPFAYDILTNAFQYGNRAFTQYPKEIPDYFKQTFPEGYSWERTMEFADGGTCEVKSVIRLVKYKTCSAQYLSRSFKSFSSLIYNRFHALDKEDKGCFVYKILFTGKFPEDGPVMRKNVLRWEPSTETMYMNGGELKGDINHALLLEDGSDYRCNFKSIYK</sequence>
<organism evidence="5 6">
    <name type="scientific">Porites lobata</name>
    <dbReference type="NCBI Taxonomy" id="104759"/>
    <lineage>
        <taxon>Eukaryota</taxon>
        <taxon>Metazoa</taxon>
        <taxon>Cnidaria</taxon>
        <taxon>Anthozoa</taxon>
        <taxon>Hexacorallia</taxon>
        <taxon>Scleractinia</taxon>
        <taxon>Fungiina</taxon>
        <taxon>Poritidae</taxon>
        <taxon>Porites</taxon>
    </lineage>
</organism>
<dbReference type="EMBL" id="CALNXK010000066">
    <property type="protein sequence ID" value="CAH3141221.1"/>
    <property type="molecule type" value="Genomic_DNA"/>
</dbReference>
<dbReference type="Pfam" id="PF01353">
    <property type="entry name" value="GFP"/>
    <property type="match status" value="1"/>
</dbReference>
<comment type="similarity">
    <text evidence="1">Belongs to the GFP family.</text>
</comment>
<evidence type="ECO:0000256" key="2">
    <source>
        <dbReference type="ARBA" id="ARBA00022991"/>
    </source>
</evidence>
<keyword evidence="3" id="KW-0455">Luminescence</keyword>
<evidence type="ECO:0000256" key="3">
    <source>
        <dbReference type="ARBA" id="ARBA00023223"/>
    </source>
</evidence>
<gene>
    <name evidence="5" type="ORF">PLOB_00041742</name>
</gene>
<accession>A0ABN8PDP8</accession>
<proteinExistence type="inferred from homology"/>